<organism evidence="1 2">
    <name type="scientific">Conger conger</name>
    <name type="common">Conger eel</name>
    <name type="synonym">Muraena conger</name>
    <dbReference type="NCBI Taxonomy" id="82655"/>
    <lineage>
        <taxon>Eukaryota</taxon>
        <taxon>Metazoa</taxon>
        <taxon>Chordata</taxon>
        <taxon>Craniata</taxon>
        <taxon>Vertebrata</taxon>
        <taxon>Euteleostomi</taxon>
        <taxon>Actinopterygii</taxon>
        <taxon>Neopterygii</taxon>
        <taxon>Teleostei</taxon>
        <taxon>Anguilliformes</taxon>
        <taxon>Congridae</taxon>
        <taxon>Conger</taxon>
    </lineage>
</organism>
<accession>A0A9Q1DSC2</accession>
<comment type="caution">
    <text evidence="1">The sequence shown here is derived from an EMBL/GenBank/DDBJ whole genome shotgun (WGS) entry which is preliminary data.</text>
</comment>
<dbReference type="EMBL" id="JAFJMO010000004">
    <property type="protein sequence ID" value="KAJ8279511.1"/>
    <property type="molecule type" value="Genomic_DNA"/>
</dbReference>
<keyword evidence="2" id="KW-1185">Reference proteome</keyword>
<reference evidence="1" key="1">
    <citation type="journal article" date="2023" name="Science">
        <title>Genome structures resolve the early diversification of teleost fishes.</title>
        <authorList>
            <person name="Parey E."/>
            <person name="Louis A."/>
            <person name="Montfort J."/>
            <person name="Bouchez O."/>
            <person name="Roques C."/>
            <person name="Iampietro C."/>
            <person name="Lluch J."/>
            <person name="Castinel A."/>
            <person name="Donnadieu C."/>
            <person name="Desvignes T."/>
            <person name="Floi Bucao C."/>
            <person name="Jouanno E."/>
            <person name="Wen M."/>
            <person name="Mejri S."/>
            <person name="Dirks R."/>
            <person name="Jansen H."/>
            <person name="Henkel C."/>
            <person name="Chen W.J."/>
            <person name="Zahm M."/>
            <person name="Cabau C."/>
            <person name="Klopp C."/>
            <person name="Thompson A.W."/>
            <person name="Robinson-Rechavi M."/>
            <person name="Braasch I."/>
            <person name="Lecointre G."/>
            <person name="Bobe J."/>
            <person name="Postlethwait J.H."/>
            <person name="Berthelot C."/>
            <person name="Roest Crollius H."/>
            <person name="Guiguen Y."/>
        </authorList>
    </citation>
    <scope>NUCLEOTIDE SEQUENCE</scope>
    <source>
        <strain evidence="1">Concon-B</strain>
    </source>
</reference>
<proteinExistence type="predicted"/>
<evidence type="ECO:0000313" key="1">
    <source>
        <dbReference type="EMBL" id="KAJ8279511.1"/>
    </source>
</evidence>
<dbReference type="OrthoDB" id="10424203at2759"/>
<evidence type="ECO:0000313" key="2">
    <source>
        <dbReference type="Proteomes" id="UP001152803"/>
    </source>
</evidence>
<sequence length="111" mass="12662">MHTERTRALRGAKGVARLARPPLCVAQASVSAARVRISPQMRAQRRLKGFSCTDLYHLLVASETQLNFQAWRLCHPSATAWFCFERDKISSYLTRRSPVEDPHREPQLDKG</sequence>
<dbReference type="AlphaFoldDB" id="A0A9Q1DSC2"/>
<protein>
    <submittedName>
        <fullName evidence="1">Uncharacterized protein</fullName>
    </submittedName>
</protein>
<dbReference type="Proteomes" id="UP001152803">
    <property type="component" value="Unassembled WGS sequence"/>
</dbReference>
<gene>
    <name evidence="1" type="ORF">COCON_G00065770</name>
</gene>
<name>A0A9Q1DSC2_CONCO</name>